<keyword evidence="3" id="KW-1185">Reference proteome</keyword>
<evidence type="ECO:0000313" key="3">
    <source>
        <dbReference type="Proteomes" id="UP000019471"/>
    </source>
</evidence>
<sequence length="288" mass="31030">MVQPCAPLDDLVSNGLGTMAQGFQKTFQHTAITAELTGQSDMTPKQLDAIGIQCRSTSKTGTATIDGRTRTYAYLTYQEADAIPSGTVVPLAIAIPRLFRSEVSAALADTLAGSNMDLNPMAYVASIVSWLQNLYRPADAFHPQPIYCDAEENVDVSATSTWQQLQLLNSTQFLTSMLRAHQEYALEMSRPPPTGLDRTAAFTGNVSTVPAPPVLALLALWALACAVLGATYARRRRWSETLDGFSMFRFSAASGLGYTDTVAFSGDVVQSTRHFRECRVEGAAGVCG</sequence>
<keyword evidence="1" id="KW-0472">Membrane</keyword>
<reference evidence="2 3" key="1">
    <citation type="submission" date="2013-03" db="EMBL/GenBank/DDBJ databases">
        <title>The Genome Sequence of Cladophialophora psammophila CBS 110553.</title>
        <authorList>
            <consortium name="The Broad Institute Genomics Platform"/>
            <person name="Cuomo C."/>
            <person name="de Hoog S."/>
            <person name="Gorbushina A."/>
            <person name="Walker B."/>
            <person name="Young S.K."/>
            <person name="Zeng Q."/>
            <person name="Gargeya S."/>
            <person name="Fitzgerald M."/>
            <person name="Haas B."/>
            <person name="Abouelleil A."/>
            <person name="Allen A.W."/>
            <person name="Alvarado L."/>
            <person name="Arachchi H.M."/>
            <person name="Berlin A.M."/>
            <person name="Chapman S.B."/>
            <person name="Gainer-Dewar J."/>
            <person name="Goldberg J."/>
            <person name="Griggs A."/>
            <person name="Gujja S."/>
            <person name="Hansen M."/>
            <person name="Howarth C."/>
            <person name="Imamovic A."/>
            <person name="Ireland A."/>
            <person name="Larimer J."/>
            <person name="McCowan C."/>
            <person name="Murphy C."/>
            <person name="Pearson M."/>
            <person name="Poon T.W."/>
            <person name="Priest M."/>
            <person name="Roberts A."/>
            <person name="Saif S."/>
            <person name="Shea T."/>
            <person name="Sisk P."/>
            <person name="Sykes S."/>
            <person name="Wortman J."/>
            <person name="Nusbaum C."/>
            <person name="Birren B."/>
        </authorList>
    </citation>
    <scope>NUCLEOTIDE SEQUENCE [LARGE SCALE GENOMIC DNA]</scope>
    <source>
        <strain evidence="2 3">CBS 110553</strain>
    </source>
</reference>
<keyword evidence="1" id="KW-1133">Transmembrane helix</keyword>
<evidence type="ECO:0000256" key="1">
    <source>
        <dbReference type="SAM" id="Phobius"/>
    </source>
</evidence>
<comment type="caution">
    <text evidence="2">The sequence shown here is derived from an EMBL/GenBank/DDBJ whole genome shotgun (WGS) entry which is preliminary data.</text>
</comment>
<feature type="transmembrane region" description="Helical" evidence="1">
    <location>
        <begin position="214"/>
        <end position="233"/>
    </location>
</feature>
<dbReference type="Proteomes" id="UP000019471">
    <property type="component" value="Unassembled WGS sequence"/>
</dbReference>
<dbReference type="OrthoDB" id="5287717at2759"/>
<name>W9XZ09_9EURO</name>
<dbReference type="EMBL" id="AMGX01000002">
    <property type="protein sequence ID" value="EXJ75494.1"/>
    <property type="molecule type" value="Genomic_DNA"/>
</dbReference>
<organism evidence="2 3">
    <name type="scientific">Cladophialophora psammophila CBS 110553</name>
    <dbReference type="NCBI Taxonomy" id="1182543"/>
    <lineage>
        <taxon>Eukaryota</taxon>
        <taxon>Fungi</taxon>
        <taxon>Dikarya</taxon>
        <taxon>Ascomycota</taxon>
        <taxon>Pezizomycotina</taxon>
        <taxon>Eurotiomycetes</taxon>
        <taxon>Chaetothyriomycetidae</taxon>
        <taxon>Chaetothyriales</taxon>
        <taxon>Herpotrichiellaceae</taxon>
        <taxon>Cladophialophora</taxon>
    </lineage>
</organism>
<dbReference type="AlphaFoldDB" id="W9XZ09"/>
<proteinExistence type="predicted"/>
<dbReference type="GeneID" id="19186923"/>
<dbReference type="RefSeq" id="XP_007740996.1">
    <property type="nucleotide sequence ID" value="XM_007742806.1"/>
</dbReference>
<evidence type="ECO:0000313" key="2">
    <source>
        <dbReference type="EMBL" id="EXJ75494.1"/>
    </source>
</evidence>
<dbReference type="HOGENOM" id="CLU_966446_0_0_1"/>
<gene>
    <name evidence="2" type="ORF">A1O5_02190</name>
</gene>
<accession>W9XZ09</accession>
<keyword evidence="1" id="KW-0812">Transmembrane</keyword>
<protein>
    <submittedName>
        <fullName evidence="2">Uncharacterized protein</fullName>
    </submittedName>
</protein>